<feature type="transmembrane region" description="Helical" evidence="1">
    <location>
        <begin position="6"/>
        <end position="25"/>
    </location>
</feature>
<proteinExistence type="predicted"/>
<evidence type="ECO:0000313" key="3">
    <source>
        <dbReference type="Proteomes" id="UP000289996"/>
    </source>
</evidence>
<gene>
    <name evidence="2" type="ORF">MUDAN_MDHGFNIF_02572</name>
</gene>
<dbReference type="OrthoDB" id="2287522at2"/>
<organism evidence="2 3">
    <name type="scientific">Lactiplantibacillus mudanjiangensis</name>
    <dbReference type="NCBI Taxonomy" id="1296538"/>
    <lineage>
        <taxon>Bacteria</taxon>
        <taxon>Bacillati</taxon>
        <taxon>Bacillota</taxon>
        <taxon>Bacilli</taxon>
        <taxon>Lactobacillales</taxon>
        <taxon>Lactobacillaceae</taxon>
        <taxon>Lactiplantibacillus</taxon>
    </lineage>
</organism>
<evidence type="ECO:0000256" key="1">
    <source>
        <dbReference type="SAM" id="Phobius"/>
    </source>
</evidence>
<keyword evidence="1" id="KW-1133">Transmembrane helix</keyword>
<reference evidence="2 3" key="1">
    <citation type="submission" date="2018-11" db="EMBL/GenBank/DDBJ databases">
        <authorList>
            <person name="Wuyts S."/>
        </authorList>
    </citation>
    <scope>NUCLEOTIDE SEQUENCE [LARGE SCALE GENOMIC DNA]</scope>
    <source>
        <strain evidence="2">Lactobacillus mudanjiangensis AMBF249</strain>
    </source>
</reference>
<dbReference type="AlphaFoldDB" id="A0A660DWU6"/>
<evidence type="ECO:0000313" key="2">
    <source>
        <dbReference type="EMBL" id="VDG27740.1"/>
    </source>
</evidence>
<dbReference type="RefSeq" id="WP_130845261.1">
    <property type="nucleotide sequence ID" value="NZ_BJDY01000004.1"/>
</dbReference>
<sequence length="168" mass="18810">MAIAWGVLIFNTALLVLLGVILIIAKVSVRYSGIANHADFLDRLSTFMGYYRFDDKRMRIKLMRHLDLAWFAAFTAEKSRRFLHIPSPVQNILIGLLLITGWLQWIGTLTASLGLQLALGLGIVISLLAVIEQALNWLALHHFAAAQHLQSQLVRDCVSMMLAEQTAE</sequence>
<feature type="transmembrane region" description="Helical" evidence="1">
    <location>
        <begin position="113"/>
        <end position="131"/>
    </location>
</feature>
<dbReference type="Proteomes" id="UP000289996">
    <property type="component" value="Unassembled WGS sequence"/>
</dbReference>
<dbReference type="EMBL" id="UYIG01000046">
    <property type="protein sequence ID" value="VDG27740.1"/>
    <property type="molecule type" value="Genomic_DNA"/>
</dbReference>
<accession>A0A660DWU6</accession>
<feature type="transmembrane region" description="Helical" evidence="1">
    <location>
        <begin position="88"/>
        <end position="107"/>
    </location>
</feature>
<keyword evidence="1" id="KW-0472">Membrane</keyword>
<name>A0A660DWU6_9LACO</name>
<keyword evidence="3" id="KW-1185">Reference proteome</keyword>
<keyword evidence="1" id="KW-0812">Transmembrane</keyword>
<protein>
    <submittedName>
        <fullName evidence="2">Uncharacterized protein</fullName>
    </submittedName>
</protein>